<accession>A0A7I9XVR2</accession>
<evidence type="ECO:0000256" key="9">
    <source>
        <dbReference type="ARBA" id="ARBA00022989"/>
    </source>
</evidence>
<dbReference type="EC" id="7.1.1.1" evidence="3"/>
<keyword evidence="17" id="KW-1185">Reference proteome</keyword>
<dbReference type="GO" id="GO:0006740">
    <property type="term" value="P:NADPH regeneration"/>
    <property type="evidence" value="ECO:0007669"/>
    <property type="project" value="TreeGrafter"/>
</dbReference>
<feature type="domain" description="NAD(P) transhydrogenase alpha subunit C-terminal" evidence="15">
    <location>
        <begin position="9"/>
        <end position="93"/>
    </location>
</feature>
<dbReference type="Proteomes" id="UP000465361">
    <property type="component" value="Unassembled WGS sequence"/>
</dbReference>
<feature type="region of interest" description="Disordered" evidence="13">
    <location>
        <begin position="96"/>
        <end position="117"/>
    </location>
</feature>
<keyword evidence="7" id="KW-0521">NADP</keyword>
<keyword evidence="5" id="KW-0997">Cell inner membrane</keyword>
<evidence type="ECO:0000256" key="6">
    <source>
        <dbReference type="ARBA" id="ARBA00022692"/>
    </source>
</evidence>
<protein>
    <recommendedName>
        <fullName evidence="3">proton-translocating NAD(P)(+) transhydrogenase</fullName>
        <ecNumber evidence="3">7.1.1.1</ecNumber>
    </recommendedName>
</protein>
<dbReference type="PANTHER" id="PTHR10160:SF19">
    <property type="entry name" value="PROTON-TRANSLOCATING NAD(P)(+) TRANSHYDROGENASE"/>
    <property type="match status" value="1"/>
</dbReference>
<evidence type="ECO:0000313" key="16">
    <source>
        <dbReference type="EMBL" id="GFG73875.1"/>
    </source>
</evidence>
<evidence type="ECO:0000256" key="12">
    <source>
        <dbReference type="ARBA" id="ARBA00048202"/>
    </source>
</evidence>
<dbReference type="PANTHER" id="PTHR10160">
    <property type="entry name" value="NAD(P) TRANSHYDROGENASE"/>
    <property type="match status" value="1"/>
</dbReference>
<keyword evidence="4" id="KW-1003">Cell membrane</keyword>
<reference evidence="16 17" key="1">
    <citation type="journal article" date="2019" name="Emerg. Microbes Infect.">
        <title>Comprehensive subspecies identification of 175 nontuberculous mycobacteria species based on 7547 genomic profiles.</title>
        <authorList>
            <person name="Matsumoto Y."/>
            <person name="Kinjo T."/>
            <person name="Motooka D."/>
            <person name="Nabeya D."/>
            <person name="Jung N."/>
            <person name="Uechi K."/>
            <person name="Horii T."/>
            <person name="Iida T."/>
            <person name="Fujita J."/>
            <person name="Nakamura S."/>
        </authorList>
    </citation>
    <scope>NUCLEOTIDE SEQUENCE [LARGE SCALE GENOMIC DNA]</scope>
    <source>
        <strain evidence="16 17">JCM 17322</strain>
    </source>
</reference>
<keyword evidence="6 14" id="KW-0812">Transmembrane</keyword>
<comment type="function">
    <text evidence="1">The transhydrogenation between NADH and NADP is coupled to respiration and ATP hydrolysis and functions as a proton pump across the membrane.</text>
</comment>
<evidence type="ECO:0000256" key="11">
    <source>
        <dbReference type="ARBA" id="ARBA00023136"/>
    </source>
</evidence>
<dbReference type="RefSeq" id="WP_163755227.1">
    <property type="nucleotide sequence ID" value="NZ_BLKW01000002.1"/>
</dbReference>
<keyword evidence="10" id="KW-0520">NAD</keyword>
<dbReference type="GO" id="GO:0008750">
    <property type="term" value="F:proton-translocating NAD(P)+ transhydrogenase activity"/>
    <property type="evidence" value="ECO:0007669"/>
    <property type="project" value="UniProtKB-EC"/>
</dbReference>
<comment type="caution">
    <text evidence="16">The sequence shown here is derived from an EMBL/GenBank/DDBJ whole genome shotgun (WGS) entry which is preliminary data.</text>
</comment>
<evidence type="ECO:0000256" key="13">
    <source>
        <dbReference type="SAM" id="MobiDB-lite"/>
    </source>
</evidence>
<evidence type="ECO:0000256" key="8">
    <source>
        <dbReference type="ARBA" id="ARBA00022967"/>
    </source>
</evidence>
<evidence type="ECO:0000256" key="2">
    <source>
        <dbReference type="ARBA" id="ARBA00004429"/>
    </source>
</evidence>
<comment type="subcellular location">
    <subcellularLocation>
        <location evidence="2">Cell inner membrane</location>
        <topology evidence="2">Multi-pass membrane protein</topology>
    </subcellularLocation>
</comment>
<dbReference type="InterPro" id="IPR024605">
    <property type="entry name" value="NADP_transhyd_a_C"/>
</dbReference>
<keyword evidence="11 14" id="KW-0472">Membrane</keyword>
<comment type="catalytic activity">
    <reaction evidence="12">
        <text>NAD(+) + NADPH + H(+)(in) = NADH + NADP(+) + H(+)(out)</text>
        <dbReference type="Rhea" id="RHEA:47992"/>
        <dbReference type="ChEBI" id="CHEBI:15378"/>
        <dbReference type="ChEBI" id="CHEBI:57540"/>
        <dbReference type="ChEBI" id="CHEBI:57783"/>
        <dbReference type="ChEBI" id="CHEBI:57945"/>
        <dbReference type="ChEBI" id="CHEBI:58349"/>
        <dbReference type="EC" id="7.1.1.1"/>
    </reaction>
</comment>
<feature type="transmembrane region" description="Helical" evidence="14">
    <location>
        <begin position="36"/>
        <end position="56"/>
    </location>
</feature>
<evidence type="ECO:0000256" key="7">
    <source>
        <dbReference type="ARBA" id="ARBA00022857"/>
    </source>
</evidence>
<evidence type="ECO:0000256" key="10">
    <source>
        <dbReference type="ARBA" id="ARBA00023027"/>
    </source>
</evidence>
<sequence>MYDELLANVAILVLSGFVGFAVISKVPNTLHTPLMSGTNAIHGIVVLGALVLLGRIEHPSLALQLILFVALVFGTLNVIGGFIVTDRMLGMFKSKKPVPAREGAEASTPAKTHGQTR</sequence>
<feature type="transmembrane region" description="Helical" evidence="14">
    <location>
        <begin position="6"/>
        <end position="24"/>
    </location>
</feature>
<feature type="transmembrane region" description="Helical" evidence="14">
    <location>
        <begin position="62"/>
        <end position="85"/>
    </location>
</feature>
<proteinExistence type="predicted"/>
<evidence type="ECO:0000259" key="15">
    <source>
        <dbReference type="Pfam" id="PF12769"/>
    </source>
</evidence>
<evidence type="ECO:0000256" key="14">
    <source>
        <dbReference type="SAM" id="Phobius"/>
    </source>
</evidence>
<evidence type="ECO:0000313" key="17">
    <source>
        <dbReference type="Proteomes" id="UP000465361"/>
    </source>
</evidence>
<evidence type="ECO:0000256" key="4">
    <source>
        <dbReference type="ARBA" id="ARBA00022475"/>
    </source>
</evidence>
<dbReference type="AlphaFoldDB" id="A0A7I9XVR2"/>
<evidence type="ECO:0000256" key="5">
    <source>
        <dbReference type="ARBA" id="ARBA00022519"/>
    </source>
</evidence>
<dbReference type="GO" id="GO:0050661">
    <property type="term" value="F:NADP binding"/>
    <property type="evidence" value="ECO:0007669"/>
    <property type="project" value="TreeGrafter"/>
</dbReference>
<keyword evidence="8" id="KW-1278">Translocase</keyword>
<dbReference type="EMBL" id="BLKW01000002">
    <property type="protein sequence ID" value="GFG73875.1"/>
    <property type="molecule type" value="Genomic_DNA"/>
</dbReference>
<dbReference type="GO" id="GO:0005886">
    <property type="term" value="C:plasma membrane"/>
    <property type="evidence" value="ECO:0007669"/>
    <property type="project" value="UniProtKB-SubCell"/>
</dbReference>
<evidence type="ECO:0000256" key="3">
    <source>
        <dbReference type="ARBA" id="ARBA00012943"/>
    </source>
</evidence>
<dbReference type="Pfam" id="PF12769">
    <property type="entry name" value="PNTB_4TM"/>
    <property type="match status" value="1"/>
</dbReference>
<organism evidence="16 17">
    <name type="scientific">Mycobacterium botniense</name>
    <dbReference type="NCBI Taxonomy" id="84962"/>
    <lineage>
        <taxon>Bacteria</taxon>
        <taxon>Bacillati</taxon>
        <taxon>Actinomycetota</taxon>
        <taxon>Actinomycetes</taxon>
        <taxon>Mycobacteriales</taxon>
        <taxon>Mycobacteriaceae</taxon>
        <taxon>Mycobacterium</taxon>
    </lineage>
</organism>
<name>A0A7I9XVR2_9MYCO</name>
<gene>
    <name evidence="16" type="primary">pntAb</name>
    <name evidence="16" type="ORF">MBOT_12400</name>
</gene>
<keyword evidence="9 14" id="KW-1133">Transmembrane helix</keyword>
<evidence type="ECO:0000256" key="1">
    <source>
        <dbReference type="ARBA" id="ARBA00003943"/>
    </source>
</evidence>